<sequence length="353" mass="41099">MKDFVKNMLLIIVFFAVLILVGCGVKKEEIDKFSVPKYSNVIVLESNKGKKRIFNIENDALNENNSYVDILDLNYNLSKSVYVYLLSKKGNENKIQIINKNSKIELNDFFSASDIKLNQSGDKIAFRIYKTDSTSSAQGMKIYDIKNNKYINLKSNVLVSGNLYAWLDENRIIYYGSKAGEKNSTKIYAYNIENNKESQYYDNINGYCMYVFPVNNNILYVSGIGDNQFLYYYDKTNNTTRVLDKNITGIYKSIKDDKRKKIFFIAKQRNNVCALYEFSYENLTLNRITYDFPKFIGASYGIAEDRDENIYFTGYDTEENENNMDVYMYNIKQKSINLLSNHESLYKIYGSEN</sequence>
<accession>W6N4F5</accession>
<protein>
    <recommendedName>
        <fullName evidence="3">Lipoprotein</fullName>
    </recommendedName>
</protein>
<dbReference type="AlphaFoldDB" id="W6N4F5"/>
<proteinExistence type="predicted"/>
<organism evidence="1 2">
    <name type="scientific">Clostridium tyrobutyricum DIVETGP</name>
    <dbReference type="NCBI Taxonomy" id="1408889"/>
    <lineage>
        <taxon>Bacteria</taxon>
        <taxon>Bacillati</taxon>
        <taxon>Bacillota</taxon>
        <taxon>Clostridia</taxon>
        <taxon>Eubacteriales</taxon>
        <taxon>Clostridiaceae</taxon>
        <taxon>Clostridium</taxon>
    </lineage>
</organism>
<dbReference type="RefSeq" id="WP_017895567.1">
    <property type="nucleotide sequence ID" value="NZ_CBXI010000003.1"/>
</dbReference>
<evidence type="ECO:0000313" key="1">
    <source>
        <dbReference type="EMBL" id="CDL89979.1"/>
    </source>
</evidence>
<name>W6N4F5_CLOTY</name>
<evidence type="ECO:0000313" key="2">
    <source>
        <dbReference type="Proteomes" id="UP000019482"/>
    </source>
</evidence>
<gene>
    <name evidence="1" type="ORF">CTDIVETGP_0049</name>
</gene>
<dbReference type="Proteomes" id="UP000019482">
    <property type="component" value="Unassembled WGS sequence"/>
</dbReference>
<evidence type="ECO:0008006" key="3">
    <source>
        <dbReference type="Google" id="ProtNLM"/>
    </source>
</evidence>
<dbReference type="SUPFAM" id="SSF82171">
    <property type="entry name" value="DPP6 N-terminal domain-like"/>
    <property type="match status" value="1"/>
</dbReference>
<comment type="caution">
    <text evidence="1">The sequence shown here is derived from an EMBL/GenBank/DDBJ whole genome shotgun (WGS) entry which is preliminary data.</text>
</comment>
<keyword evidence="2" id="KW-1185">Reference proteome</keyword>
<dbReference type="OrthoDB" id="1889062at2"/>
<dbReference type="PROSITE" id="PS51257">
    <property type="entry name" value="PROKAR_LIPOPROTEIN"/>
    <property type="match status" value="1"/>
</dbReference>
<dbReference type="GeneID" id="29419283"/>
<dbReference type="EMBL" id="CBXI010000003">
    <property type="protein sequence ID" value="CDL89979.1"/>
    <property type="molecule type" value="Genomic_DNA"/>
</dbReference>
<reference evidence="1 2" key="1">
    <citation type="journal article" date="2015" name="Genome Announc.">
        <title>Draft Genome Sequence of Clostridium tyrobutyricum Strain DIVETGP, Isolated from Cow's Milk for Grana Padano Production.</title>
        <authorList>
            <person name="Soggiu A."/>
            <person name="Piras C."/>
            <person name="Gaiarsa S."/>
            <person name="Sassera D."/>
            <person name="Roncada P."/>
            <person name="Bendixen E."/>
            <person name="Brasca M."/>
            <person name="Bonizzi L."/>
        </authorList>
    </citation>
    <scope>NUCLEOTIDE SEQUENCE [LARGE SCALE GENOMIC DNA]</scope>
    <source>
        <strain evidence="1 2">DIVETGP</strain>
    </source>
</reference>